<evidence type="ECO:0000313" key="2">
    <source>
        <dbReference type="Proteomes" id="UP000293142"/>
    </source>
</evidence>
<gene>
    <name evidence="1" type="ORF">EYB31_07385</name>
</gene>
<dbReference type="RefSeq" id="WP_131012647.1">
    <property type="nucleotide sequence ID" value="NZ_SIRE01000005.1"/>
</dbReference>
<comment type="caution">
    <text evidence="1">The sequence shown here is derived from an EMBL/GenBank/DDBJ whole genome shotgun (WGS) entry which is preliminary data.</text>
</comment>
<keyword evidence="2" id="KW-1185">Reference proteome</keyword>
<accession>A0A4Q9DWM0</accession>
<dbReference type="AlphaFoldDB" id="A0A4Q9DWM0"/>
<dbReference type="Proteomes" id="UP000293142">
    <property type="component" value="Unassembled WGS sequence"/>
</dbReference>
<evidence type="ECO:0000313" key="1">
    <source>
        <dbReference type="EMBL" id="TBL80232.1"/>
    </source>
</evidence>
<reference evidence="1 2" key="1">
    <citation type="submission" date="2019-02" db="EMBL/GenBank/DDBJ databases">
        <title>Paenibacillus sp. nov., isolated from surface-sterilized tissue of Thalictrum simplex L.</title>
        <authorList>
            <person name="Tuo L."/>
        </authorList>
    </citation>
    <scope>NUCLEOTIDE SEQUENCE [LARGE SCALE GENOMIC DNA]</scope>
    <source>
        <strain evidence="1 2">N2SHLJ1</strain>
    </source>
</reference>
<name>A0A4Q9DWM0_9BACL</name>
<sequence length="73" mass="8329">MDFTSQDIAVIEQALRIAIQSEGSNMKQSDYREVLWKLQNNSAEAIEREPSADNRIVSSDGLRFDYDDSSEML</sequence>
<dbReference type="EMBL" id="SIRE01000005">
    <property type="protein sequence ID" value="TBL80232.1"/>
    <property type="molecule type" value="Genomic_DNA"/>
</dbReference>
<organism evidence="1 2">
    <name type="scientific">Paenibacillus thalictri</name>
    <dbReference type="NCBI Taxonomy" id="2527873"/>
    <lineage>
        <taxon>Bacteria</taxon>
        <taxon>Bacillati</taxon>
        <taxon>Bacillota</taxon>
        <taxon>Bacilli</taxon>
        <taxon>Bacillales</taxon>
        <taxon>Paenibacillaceae</taxon>
        <taxon>Paenibacillus</taxon>
    </lineage>
</organism>
<protein>
    <submittedName>
        <fullName evidence="1">Uncharacterized protein</fullName>
    </submittedName>
</protein>
<dbReference type="OrthoDB" id="2891041at2"/>
<proteinExistence type="predicted"/>